<evidence type="ECO:0000256" key="1">
    <source>
        <dbReference type="SAM" id="MobiDB-lite"/>
    </source>
</evidence>
<reference evidence="2 3" key="1">
    <citation type="submission" date="2024-01" db="EMBL/GenBank/DDBJ databases">
        <title>Genome assemblies of Stephania.</title>
        <authorList>
            <person name="Yang L."/>
        </authorList>
    </citation>
    <scope>NUCLEOTIDE SEQUENCE [LARGE SCALE GENOMIC DNA]</scope>
    <source>
        <strain evidence="2">JXDWG</strain>
        <tissue evidence="2">Leaf</tissue>
    </source>
</reference>
<proteinExistence type="predicted"/>
<keyword evidence="3" id="KW-1185">Reference proteome</keyword>
<dbReference type="Proteomes" id="UP001419268">
    <property type="component" value="Unassembled WGS sequence"/>
</dbReference>
<organism evidence="2 3">
    <name type="scientific">Stephania cephalantha</name>
    <dbReference type="NCBI Taxonomy" id="152367"/>
    <lineage>
        <taxon>Eukaryota</taxon>
        <taxon>Viridiplantae</taxon>
        <taxon>Streptophyta</taxon>
        <taxon>Embryophyta</taxon>
        <taxon>Tracheophyta</taxon>
        <taxon>Spermatophyta</taxon>
        <taxon>Magnoliopsida</taxon>
        <taxon>Ranunculales</taxon>
        <taxon>Menispermaceae</taxon>
        <taxon>Menispermoideae</taxon>
        <taxon>Cissampelideae</taxon>
        <taxon>Stephania</taxon>
    </lineage>
</organism>
<sequence>MAIEEEKQCKKETKSKESSWDELETKRYHWCLLCIDWRNSMAITGGVNLPFERLAVGIMISRLVFEEEDFVRPWEGYRENLEGGGFVNAYSTSDGLSELHSVPV</sequence>
<evidence type="ECO:0000313" key="3">
    <source>
        <dbReference type="Proteomes" id="UP001419268"/>
    </source>
</evidence>
<dbReference type="AlphaFoldDB" id="A0AAP0HX17"/>
<comment type="caution">
    <text evidence="2">The sequence shown here is derived from an EMBL/GenBank/DDBJ whole genome shotgun (WGS) entry which is preliminary data.</text>
</comment>
<name>A0AAP0HX17_9MAGN</name>
<dbReference type="EMBL" id="JBBNAG010000010">
    <property type="protein sequence ID" value="KAK9100917.1"/>
    <property type="molecule type" value="Genomic_DNA"/>
</dbReference>
<accession>A0AAP0HX17</accession>
<gene>
    <name evidence="2" type="ORF">Scep_024347</name>
</gene>
<feature type="region of interest" description="Disordered" evidence="1">
    <location>
        <begin position="1"/>
        <end position="22"/>
    </location>
</feature>
<protein>
    <submittedName>
        <fullName evidence="2">Uncharacterized protein</fullName>
    </submittedName>
</protein>
<evidence type="ECO:0000313" key="2">
    <source>
        <dbReference type="EMBL" id="KAK9100917.1"/>
    </source>
</evidence>